<dbReference type="SUPFAM" id="SSF53335">
    <property type="entry name" value="S-adenosyl-L-methionine-dependent methyltransferases"/>
    <property type="match status" value="1"/>
</dbReference>
<dbReference type="AlphaFoldDB" id="A0A143GPE3"/>
<dbReference type="Proteomes" id="UP001224477">
    <property type="component" value="Unassembled WGS sequence"/>
</dbReference>
<evidence type="ECO:0000313" key="7">
    <source>
        <dbReference type="Proteomes" id="UP001224477"/>
    </source>
</evidence>
<evidence type="ECO:0000313" key="4">
    <source>
        <dbReference type="EMBL" id="MDR0189186.1"/>
    </source>
</evidence>
<evidence type="ECO:0000256" key="1">
    <source>
        <dbReference type="ARBA" id="ARBA00022603"/>
    </source>
</evidence>
<accession>A0A143GPE3</accession>
<sequence>MTNQSATATYDAIGERFEAFTDTASQRSVETATFFHMVGDVKGKSVLDLACGFGFFGRELYRQGASKVVGVDISASMIDLARKESARNQEAIEFHVSDICDLGILGKFDLVTAAWLFNYADSPAKLDKMFQVVAKNLAPGGRVVAYTVEPTFQLQRGNFTKYGVHVLTEEAHEGGFRHHAEFVTQPPSAFTFHRWSRERYELAIMKAGFSRLQWQKPLISEAERAKHPKGYWDDFERNCLQTGLICTL</sequence>
<evidence type="ECO:0000313" key="5">
    <source>
        <dbReference type="EMBL" id="NWD42368.1"/>
    </source>
</evidence>
<keyword evidence="1 5" id="KW-0489">Methyltransferase</keyword>
<dbReference type="PANTHER" id="PTHR43861:SF1">
    <property type="entry name" value="TRANS-ACONITATE 2-METHYLTRANSFERASE"/>
    <property type="match status" value="1"/>
</dbReference>
<accession>A0A1H2G6W1</accession>
<dbReference type="GO" id="GO:0032259">
    <property type="term" value="P:methylation"/>
    <property type="evidence" value="ECO:0007669"/>
    <property type="project" value="UniProtKB-KW"/>
</dbReference>
<dbReference type="RefSeq" id="WP_063033341.1">
    <property type="nucleotide sequence ID" value="NZ_CP012400.2"/>
</dbReference>
<dbReference type="GO" id="GO:0008168">
    <property type="term" value="F:methyltransferase activity"/>
    <property type="evidence" value="ECO:0007669"/>
    <property type="project" value="UniProtKB-KW"/>
</dbReference>
<reference evidence="4 7" key="2">
    <citation type="journal article" date="2023" name="Microbiol. Resour. Announc.">
        <title>Whole-genome sequence of Pseudomonas yamanorum OLsAu1 isolated from the edible ectomycorrhizal mushroom Lactarius sp. section Deliciosi.</title>
        <authorList>
            <person name="Ramirez-Mendoza R."/>
            <person name="Angeles-Argaiz R.E."/>
            <person name="Hernandez-Oaxaca D."/>
            <person name="Aguirre-Beltran L."/>
            <person name="Almaraz-Suarez J."/>
            <person name="Perez-Moreno J."/>
        </authorList>
    </citation>
    <scope>NUCLEOTIDE SEQUENCE [LARGE SCALE GENOMIC DNA]</scope>
    <source>
        <strain evidence="4 7">OLsAu1</strain>
    </source>
</reference>
<comment type="caution">
    <text evidence="5">The sequence shown here is derived from an EMBL/GenBank/DDBJ whole genome shotgun (WGS) entry which is preliminary data.</text>
</comment>
<proteinExistence type="predicted"/>
<keyword evidence="7" id="KW-1185">Reference proteome</keyword>
<dbReference type="OrthoDB" id="9791837at2"/>
<evidence type="ECO:0000256" key="2">
    <source>
        <dbReference type="ARBA" id="ARBA00022679"/>
    </source>
</evidence>
<dbReference type="EC" id="2.1.1.-" evidence="4"/>
<evidence type="ECO:0000259" key="3">
    <source>
        <dbReference type="Pfam" id="PF13649"/>
    </source>
</evidence>
<dbReference type="KEGG" id="pym:AK972_5317"/>
<dbReference type="InterPro" id="IPR041698">
    <property type="entry name" value="Methyltransf_25"/>
</dbReference>
<gene>
    <name evidence="5" type="ORF">HX826_10870</name>
    <name evidence="4" type="ORF">RCO22_09575</name>
</gene>
<dbReference type="EMBL" id="JACAQR010000012">
    <property type="protein sequence ID" value="NWD42368.1"/>
    <property type="molecule type" value="Genomic_DNA"/>
</dbReference>
<dbReference type="EMBL" id="JAVGXC010000007">
    <property type="protein sequence ID" value="MDR0189186.1"/>
    <property type="molecule type" value="Genomic_DNA"/>
</dbReference>
<dbReference type="Gene3D" id="3.40.50.150">
    <property type="entry name" value="Vaccinia Virus protein VP39"/>
    <property type="match status" value="1"/>
</dbReference>
<dbReference type="GeneID" id="93513231"/>
<keyword evidence="2 4" id="KW-0808">Transferase</keyword>
<name>A0A143GPE3_9PSED</name>
<organism evidence="5 6">
    <name type="scientific">Pseudomonas yamanorum</name>
    <dbReference type="NCBI Taxonomy" id="515393"/>
    <lineage>
        <taxon>Bacteria</taxon>
        <taxon>Pseudomonadati</taxon>
        <taxon>Pseudomonadota</taxon>
        <taxon>Gammaproteobacteria</taxon>
        <taxon>Pseudomonadales</taxon>
        <taxon>Pseudomonadaceae</taxon>
        <taxon>Pseudomonas</taxon>
    </lineage>
</organism>
<dbReference type="CDD" id="cd02440">
    <property type="entry name" value="AdoMet_MTases"/>
    <property type="match status" value="1"/>
</dbReference>
<protein>
    <submittedName>
        <fullName evidence="5">Class I SAM-dependent methyltransferase</fullName>
        <ecNumber evidence="4">2.1.1.-</ecNumber>
    </submittedName>
</protein>
<dbReference type="Proteomes" id="UP000546584">
    <property type="component" value="Unassembled WGS sequence"/>
</dbReference>
<reference evidence="5 6" key="1">
    <citation type="submission" date="2020-04" db="EMBL/GenBank/DDBJ databases">
        <title>Molecular characterization of pseudomonads from Agaricus bisporus reveal novel blotch 2 pathogens in Western Europe.</title>
        <authorList>
            <person name="Taparia T."/>
            <person name="Krijger M."/>
            <person name="Haynes E."/>
            <person name="Elpinstone J.G."/>
            <person name="Noble R."/>
            <person name="Van Der Wolf J."/>
        </authorList>
    </citation>
    <scope>NUCLEOTIDE SEQUENCE [LARGE SCALE GENOMIC DNA]</scope>
    <source>
        <strain evidence="5 6">IPO3753</strain>
    </source>
</reference>
<feature type="domain" description="Methyltransferase" evidence="3">
    <location>
        <begin position="46"/>
        <end position="141"/>
    </location>
</feature>
<evidence type="ECO:0000313" key="6">
    <source>
        <dbReference type="Proteomes" id="UP000546584"/>
    </source>
</evidence>
<dbReference type="InterPro" id="IPR029063">
    <property type="entry name" value="SAM-dependent_MTases_sf"/>
</dbReference>
<dbReference type="Pfam" id="PF13649">
    <property type="entry name" value="Methyltransf_25"/>
    <property type="match status" value="1"/>
</dbReference>
<dbReference type="PANTHER" id="PTHR43861">
    <property type="entry name" value="TRANS-ACONITATE 2-METHYLTRANSFERASE-RELATED"/>
    <property type="match status" value="1"/>
</dbReference>